<keyword evidence="2" id="KW-0732">Signal</keyword>
<dbReference type="PANTHER" id="PTHR33393">
    <property type="entry name" value="POLYGLUTAMINE SYNTHESIS ACCESSORY PROTEIN RV0574C-RELATED"/>
    <property type="match status" value="1"/>
</dbReference>
<evidence type="ECO:0000256" key="2">
    <source>
        <dbReference type="SAM" id="SignalP"/>
    </source>
</evidence>
<dbReference type="Pfam" id="PF09587">
    <property type="entry name" value="PGA_cap"/>
    <property type="match status" value="1"/>
</dbReference>
<accession>A0A1D3MNW9</accession>
<dbReference type="SMART" id="SM00854">
    <property type="entry name" value="PGA_cap"/>
    <property type="match status" value="1"/>
</dbReference>
<dbReference type="EMBL" id="LXLX01000036">
    <property type="protein sequence ID" value="OFD91362.1"/>
    <property type="molecule type" value="Genomic_DNA"/>
</dbReference>
<evidence type="ECO:0000313" key="4">
    <source>
        <dbReference type="EMBL" id="OFD91362.1"/>
    </source>
</evidence>
<name>A0A1D3MNW9_BACMY</name>
<feature type="domain" description="Capsule synthesis protein CapA" evidence="3">
    <location>
        <begin position="76"/>
        <end position="323"/>
    </location>
</feature>
<evidence type="ECO:0000256" key="1">
    <source>
        <dbReference type="ARBA" id="ARBA00005662"/>
    </source>
</evidence>
<evidence type="ECO:0000313" key="5">
    <source>
        <dbReference type="Proteomes" id="UP000175835"/>
    </source>
</evidence>
<dbReference type="RefSeq" id="WP_002110839.1">
    <property type="nucleotide sequence ID" value="NZ_CP071808.1"/>
</dbReference>
<dbReference type="SUPFAM" id="SSF56300">
    <property type="entry name" value="Metallo-dependent phosphatases"/>
    <property type="match status" value="1"/>
</dbReference>
<dbReference type="CDD" id="cd07381">
    <property type="entry name" value="MPP_CapA"/>
    <property type="match status" value="1"/>
</dbReference>
<organism evidence="4 5">
    <name type="scientific">Bacillus mycoides</name>
    <dbReference type="NCBI Taxonomy" id="1405"/>
    <lineage>
        <taxon>Bacteria</taxon>
        <taxon>Bacillati</taxon>
        <taxon>Bacillota</taxon>
        <taxon>Bacilli</taxon>
        <taxon>Bacillales</taxon>
        <taxon>Bacillaceae</taxon>
        <taxon>Bacillus</taxon>
        <taxon>Bacillus cereus group</taxon>
    </lineage>
</organism>
<evidence type="ECO:0000259" key="3">
    <source>
        <dbReference type="SMART" id="SM00854"/>
    </source>
</evidence>
<dbReference type="PROSITE" id="PS51257">
    <property type="entry name" value="PROKAR_LIPOPROTEIN"/>
    <property type="match status" value="1"/>
</dbReference>
<feature type="signal peptide" evidence="2">
    <location>
        <begin position="1"/>
        <end position="26"/>
    </location>
</feature>
<comment type="caution">
    <text evidence="4">The sequence shown here is derived from an EMBL/GenBank/DDBJ whole genome shotgun (WGS) entry which is preliminary data.</text>
</comment>
<reference evidence="4 5" key="1">
    <citation type="submission" date="2016-05" db="EMBL/GenBank/DDBJ databases">
        <title>Bacillus thuringiensis and Bacillus weihenstephanensis as novel biocontrol agents of wilt causing Verticillium species.</title>
        <authorList>
            <person name="Hollensteiner J."/>
            <person name="Wemheuer F."/>
            <person name="Harting R."/>
            <person name="Kolarzyk A."/>
            <person name="Diaz-Valerio S."/>
            <person name="Poehlein A."/>
            <person name="Brzuszkiewicz E."/>
            <person name="Nesemann K."/>
            <person name="Braus-Stromeyer S."/>
            <person name="Braus G."/>
            <person name="Daniel R."/>
            <person name="Liesegang H."/>
        </authorList>
    </citation>
    <scope>NUCLEOTIDE SEQUENCE [LARGE SCALE GENOMIC DNA]</scope>
    <source>
        <strain evidence="4 5">GOE11</strain>
    </source>
</reference>
<protein>
    <submittedName>
        <fullName evidence="4">Capsular polysaccharide biosynthesis protein</fullName>
    </submittedName>
</protein>
<dbReference type="Gene3D" id="3.60.21.10">
    <property type="match status" value="1"/>
</dbReference>
<dbReference type="PATRIC" id="fig|86662.27.peg.3317"/>
<comment type="similarity">
    <text evidence="1">Belongs to the CapA family.</text>
</comment>
<gene>
    <name evidence="4" type="ORF">BWGOE11_32980</name>
</gene>
<dbReference type="AlphaFoldDB" id="A0A1D3MNW9"/>
<dbReference type="InterPro" id="IPR029052">
    <property type="entry name" value="Metallo-depent_PP-like"/>
</dbReference>
<dbReference type="PANTHER" id="PTHR33393:SF12">
    <property type="entry name" value="CAPSULE BIOSYNTHESIS PROTEIN CAPA"/>
    <property type="match status" value="1"/>
</dbReference>
<dbReference type="InterPro" id="IPR019079">
    <property type="entry name" value="Capsule_synth_CapA"/>
</dbReference>
<feature type="chain" id="PRO_5038535963" evidence="2">
    <location>
        <begin position="27"/>
        <end position="411"/>
    </location>
</feature>
<dbReference type="InterPro" id="IPR052169">
    <property type="entry name" value="CW_Biosynth-Accessory"/>
</dbReference>
<sequence length="411" mass="46224">MLHNLQRSKKFFLLCLIFLVLLTACGNTDVKTSKASLAPAQSNIDKSLKAPNWVDNSPIQQSPNFNEDKKVESVVNLIATGDNLYHDAVIKDGKQKDGSYDYHYIYENIKKAVQSSDLAIVNQETPIAGNNLKVQGYPTFNTPEEVGQSLVDTGFNIVTQATNHAMDMGINGVMNTREYWKKYPDVTPLGINESQNERNEIKTITKNGIRFALLNYTYGTNGIKVAADKSWALNLIDKKAIQNDVEKAKNSSDMVIVMVHWGVEYTTTPSKQQKEVAQYLTDLGVDVVIGNHPHVIQPVEWKQNKDGHETLIYYSLGNLISAQEKLETLVGGLSYIQFVKYEDKTFGIRQAALVPTVTDYADGKKQFKIQFLKDYSDEDSKNHGIKKFVGPVSLKDFKEIPRDVLGNWYKD</sequence>
<proteinExistence type="inferred from homology"/>
<dbReference type="Proteomes" id="UP000175835">
    <property type="component" value="Unassembled WGS sequence"/>
</dbReference>